<evidence type="ECO:0000256" key="1">
    <source>
        <dbReference type="SAM" id="Phobius"/>
    </source>
</evidence>
<organism evidence="2 3">
    <name type="scientific">Bifidobacterium aerophilum</name>
    <dbReference type="NCBI Taxonomy" id="1798155"/>
    <lineage>
        <taxon>Bacteria</taxon>
        <taxon>Bacillati</taxon>
        <taxon>Actinomycetota</taxon>
        <taxon>Actinomycetes</taxon>
        <taxon>Bifidobacteriales</taxon>
        <taxon>Bifidobacteriaceae</taxon>
        <taxon>Bifidobacterium</taxon>
    </lineage>
</organism>
<keyword evidence="1" id="KW-0472">Membrane</keyword>
<keyword evidence="1" id="KW-1133">Transmembrane helix</keyword>
<dbReference type="SUPFAM" id="SSF53474">
    <property type="entry name" value="alpha/beta-Hydrolases"/>
    <property type="match status" value="1"/>
</dbReference>
<dbReference type="RefSeq" id="WP_163229124.1">
    <property type="nucleotide sequence ID" value="NZ_WHZW01000002.1"/>
</dbReference>
<feature type="transmembrane region" description="Helical" evidence="1">
    <location>
        <begin position="76"/>
        <end position="100"/>
    </location>
</feature>
<keyword evidence="1" id="KW-0812">Transmembrane</keyword>
<gene>
    <name evidence="2" type="ORF">GFD25_01155</name>
</gene>
<dbReference type="InterPro" id="IPR000801">
    <property type="entry name" value="Esterase-like"/>
</dbReference>
<dbReference type="PANTHER" id="PTHR48098">
    <property type="entry name" value="ENTEROCHELIN ESTERASE-RELATED"/>
    <property type="match status" value="1"/>
</dbReference>
<reference evidence="2 3" key="1">
    <citation type="submission" date="2019-10" db="EMBL/GenBank/DDBJ databases">
        <title>Bifidobacterium from non-human primates.</title>
        <authorList>
            <person name="Modesto M."/>
        </authorList>
    </citation>
    <scope>NUCLEOTIDE SEQUENCE [LARGE SCALE GENOMIC DNA]</scope>
    <source>
        <strain evidence="2 3">TRE17</strain>
    </source>
</reference>
<feature type="transmembrane region" description="Helical" evidence="1">
    <location>
        <begin position="49"/>
        <end position="70"/>
    </location>
</feature>
<accession>A0A6N9Z303</accession>
<dbReference type="Gene3D" id="3.40.50.1820">
    <property type="entry name" value="alpha/beta hydrolase"/>
    <property type="match status" value="1"/>
</dbReference>
<evidence type="ECO:0000313" key="2">
    <source>
        <dbReference type="EMBL" id="NEG88633.1"/>
    </source>
</evidence>
<feature type="transmembrane region" description="Helical" evidence="1">
    <location>
        <begin position="20"/>
        <end position="42"/>
    </location>
</feature>
<keyword evidence="3" id="KW-1185">Reference proteome</keyword>
<comment type="caution">
    <text evidence="2">The sequence shown here is derived from an EMBL/GenBank/DDBJ whole genome shotgun (WGS) entry which is preliminary data.</text>
</comment>
<feature type="transmembrane region" description="Helical" evidence="1">
    <location>
        <begin position="112"/>
        <end position="129"/>
    </location>
</feature>
<dbReference type="GO" id="GO:0016747">
    <property type="term" value="F:acyltransferase activity, transferring groups other than amino-acyl groups"/>
    <property type="evidence" value="ECO:0007669"/>
    <property type="project" value="TreeGrafter"/>
</dbReference>
<name>A0A6N9Z303_9BIFI</name>
<dbReference type="Pfam" id="PF00756">
    <property type="entry name" value="Esterase"/>
    <property type="match status" value="1"/>
</dbReference>
<dbReference type="Proteomes" id="UP000469194">
    <property type="component" value="Unassembled WGS sequence"/>
</dbReference>
<sequence length="458" mass="48175">MEGSASWVRSLMSMELVSGPVPAVAYALGAAGLVLLIVWQALRDDRRLLFGQAMAAVGGGALGLLTAWLISDGIMVFGVSLGWPVIFTAAAGCATVGFAIATAVRAHRLRRVIAVLMVPVLLVCTGLRIDAIYGEYQTLGALFNYSPYRSVDSAGLKDASISVAQWRKLAEDGELPSMPDHGTTYSQHIDNSHSGFRARDALVWMPPAALSETPPRLPVLILLAGQPGSPGRAMSASGIATLLDDYAAAHDGLAPIVVSPDQNGADTINSLCADTTKHGKAETYLTRDVPDWIRAHLPASANTKDWAIGGFSQGGTCSTQLAPRHPDLFGTMIAVDGEIAPTDGGVDHLVASYFGGDRAKYEEQVPVNAIAAHAPSDQAAVLAAGENDTASVANVRTIGKAAREAGMDTVTLEVPGTGHDWHAVNATLQAALPWWCARIGLGATHKTWSDYTRLKVIR</sequence>
<dbReference type="AlphaFoldDB" id="A0A6N9Z303"/>
<dbReference type="InterPro" id="IPR050583">
    <property type="entry name" value="Mycobacterial_A85_antigen"/>
</dbReference>
<dbReference type="EMBL" id="WHZW01000002">
    <property type="protein sequence ID" value="NEG88633.1"/>
    <property type="molecule type" value="Genomic_DNA"/>
</dbReference>
<proteinExistence type="predicted"/>
<protein>
    <submittedName>
        <fullName evidence="2">Esterase</fullName>
    </submittedName>
</protein>
<evidence type="ECO:0000313" key="3">
    <source>
        <dbReference type="Proteomes" id="UP000469194"/>
    </source>
</evidence>
<dbReference type="PANTHER" id="PTHR48098:SF1">
    <property type="entry name" value="DIACYLGLYCEROL ACYLTRANSFERASE_MYCOLYLTRANSFERASE AG85A"/>
    <property type="match status" value="1"/>
</dbReference>
<dbReference type="InterPro" id="IPR029058">
    <property type="entry name" value="AB_hydrolase_fold"/>
</dbReference>